<feature type="transmembrane region" description="Helical" evidence="7">
    <location>
        <begin position="89"/>
        <end position="109"/>
    </location>
</feature>
<evidence type="ECO:0000256" key="1">
    <source>
        <dbReference type="ARBA" id="ARBA00004651"/>
    </source>
</evidence>
<accession>A0A250VSM0</accession>
<feature type="transmembrane region" description="Helical" evidence="7">
    <location>
        <begin position="325"/>
        <end position="352"/>
    </location>
</feature>
<dbReference type="InterPro" id="IPR020846">
    <property type="entry name" value="MFS_dom"/>
</dbReference>
<keyword evidence="3 7" id="KW-0812">Transmembrane</keyword>
<keyword evidence="5 7" id="KW-0472">Membrane</keyword>
<feature type="domain" description="Major facilitator superfamily (MFS) profile" evidence="8">
    <location>
        <begin position="24"/>
        <end position="413"/>
    </location>
</feature>
<proteinExistence type="predicted"/>
<dbReference type="STRING" id="1963.AQJ27_40095"/>
<evidence type="ECO:0000256" key="2">
    <source>
        <dbReference type="ARBA" id="ARBA00022475"/>
    </source>
</evidence>
<comment type="caution">
    <text evidence="9">The sequence shown here is derived from an EMBL/GenBank/DDBJ whole genome shotgun (WGS) entry which is preliminary data.</text>
</comment>
<keyword evidence="4 7" id="KW-1133">Transmembrane helix</keyword>
<gene>
    <name evidence="9" type="ORF">SO3561_08664</name>
</gene>
<reference evidence="10" key="1">
    <citation type="submission" date="2017-05" db="EMBL/GenBank/DDBJ databases">
        <title>Streptomyces olivochromogenes NBRC 3561 whole genome shotgun sequence.</title>
        <authorList>
            <person name="Dohra H."/>
            <person name="Kodani S."/>
        </authorList>
    </citation>
    <scope>NUCLEOTIDE SEQUENCE [LARGE SCALE GENOMIC DNA]</scope>
    <source>
        <strain evidence="10">NBRC 3561</strain>
    </source>
</reference>
<dbReference type="Pfam" id="PF07690">
    <property type="entry name" value="MFS_1"/>
    <property type="match status" value="1"/>
</dbReference>
<dbReference type="GO" id="GO:0022857">
    <property type="term" value="F:transmembrane transporter activity"/>
    <property type="evidence" value="ECO:0007669"/>
    <property type="project" value="InterPro"/>
</dbReference>
<dbReference type="GO" id="GO:0005886">
    <property type="term" value="C:plasma membrane"/>
    <property type="evidence" value="ECO:0007669"/>
    <property type="project" value="UniProtKB-SubCell"/>
</dbReference>
<dbReference type="PANTHER" id="PTHR23513:SF11">
    <property type="entry name" value="STAPHYLOFERRIN A TRANSPORTER"/>
    <property type="match status" value="1"/>
</dbReference>
<dbReference type="CDD" id="cd06173">
    <property type="entry name" value="MFS_MefA_like"/>
    <property type="match status" value="1"/>
</dbReference>
<keyword evidence="10" id="KW-1185">Reference proteome</keyword>
<dbReference type="SUPFAM" id="SSF103473">
    <property type="entry name" value="MFS general substrate transporter"/>
    <property type="match status" value="1"/>
</dbReference>
<dbReference type="Proteomes" id="UP000217446">
    <property type="component" value="Unassembled WGS sequence"/>
</dbReference>
<protein>
    <submittedName>
        <fullName evidence="9">MFS transporter</fullName>
    </submittedName>
</protein>
<keyword evidence="2" id="KW-1003">Cell membrane</keyword>
<dbReference type="InterPro" id="IPR036259">
    <property type="entry name" value="MFS_trans_sf"/>
</dbReference>
<dbReference type="InterPro" id="IPR011701">
    <property type="entry name" value="MFS"/>
</dbReference>
<feature type="region of interest" description="Disordered" evidence="6">
    <location>
        <begin position="418"/>
        <end position="437"/>
    </location>
</feature>
<evidence type="ECO:0000256" key="4">
    <source>
        <dbReference type="ARBA" id="ARBA00022989"/>
    </source>
</evidence>
<dbReference type="AlphaFoldDB" id="A0A250VSM0"/>
<comment type="subcellular location">
    <subcellularLocation>
        <location evidence="1">Cell membrane</location>
        <topology evidence="1">Multi-pass membrane protein</topology>
    </subcellularLocation>
</comment>
<evidence type="ECO:0000256" key="5">
    <source>
        <dbReference type="ARBA" id="ARBA00023136"/>
    </source>
</evidence>
<evidence type="ECO:0000256" key="6">
    <source>
        <dbReference type="SAM" id="MobiDB-lite"/>
    </source>
</evidence>
<feature type="transmembrane region" description="Helical" evidence="7">
    <location>
        <begin position="115"/>
        <end position="141"/>
    </location>
</feature>
<sequence>MAQHDGRKAGPQGPEPTPLWRNRDYNIWWSGVAVSRLGTSVSTLAFPLLVLASTGSAAAAGGVGTCGSVGLVAGLLPAGVAADRYPRRALLIGSSLVQLAAMGVVFWIVAAGRLWLPLIAAVALVQGLASAAFAGAAAPLVKRIVPASQVRTAFARVEARDYGAQLAGAPLGGALFSWARWAPFLVDALSFGAVALACLFLRTPLGPDAADRPAGRPALRRDLGAGLAFIRGSAFLRYALVWMALMNLFFTGIGFMFIVTLRHHGASPSQIGAAESIATACGLGGALAAGWVVRRLSGYRIILIVSWMVAAGVGGIVVLASRPWLAALCLGASILFVTPLNVVFASGMVAMVPDAMTARVMTSANMASQSCGWLAPVVCGALADGLGVQVPLIAIAVGLALLAVANHVVPVVRQLGEVPESGGESESRTDPDEQTIV</sequence>
<dbReference type="PROSITE" id="PS50850">
    <property type="entry name" value="MFS"/>
    <property type="match status" value="1"/>
</dbReference>
<name>A0A250VSM0_STROL</name>
<evidence type="ECO:0000256" key="7">
    <source>
        <dbReference type="SAM" id="Phobius"/>
    </source>
</evidence>
<feature type="transmembrane region" description="Helical" evidence="7">
    <location>
        <begin position="271"/>
        <end position="293"/>
    </location>
</feature>
<evidence type="ECO:0000313" key="9">
    <source>
        <dbReference type="EMBL" id="GAX57094.1"/>
    </source>
</evidence>
<evidence type="ECO:0000256" key="3">
    <source>
        <dbReference type="ARBA" id="ARBA00022692"/>
    </source>
</evidence>
<dbReference type="PANTHER" id="PTHR23513">
    <property type="entry name" value="INTEGRAL MEMBRANE EFFLUX PROTEIN-RELATED"/>
    <property type="match status" value="1"/>
</dbReference>
<dbReference type="RefSeq" id="WP_079065602.1">
    <property type="nucleotide sequence ID" value="NZ_BDQI01000032.1"/>
</dbReference>
<dbReference type="Gene3D" id="1.20.1250.20">
    <property type="entry name" value="MFS general substrate transporter like domains"/>
    <property type="match status" value="1"/>
</dbReference>
<feature type="transmembrane region" description="Helical" evidence="7">
    <location>
        <begin position="58"/>
        <end position="82"/>
    </location>
</feature>
<evidence type="ECO:0000259" key="8">
    <source>
        <dbReference type="PROSITE" id="PS50850"/>
    </source>
</evidence>
<dbReference type="EMBL" id="BDQI01000032">
    <property type="protein sequence ID" value="GAX57094.1"/>
    <property type="molecule type" value="Genomic_DNA"/>
</dbReference>
<feature type="transmembrane region" description="Helical" evidence="7">
    <location>
        <begin position="27"/>
        <end position="52"/>
    </location>
</feature>
<feature type="transmembrane region" description="Helical" evidence="7">
    <location>
        <begin position="300"/>
        <end position="319"/>
    </location>
</feature>
<organism evidence="9 10">
    <name type="scientific">Streptomyces olivochromogenes</name>
    <dbReference type="NCBI Taxonomy" id="1963"/>
    <lineage>
        <taxon>Bacteria</taxon>
        <taxon>Bacillati</taxon>
        <taxon>Actinomycetota</taxon>
        <taxon>Actinomycetes</taxon>
        <taxon>Kitasatosporales</taxon>
        <taxon>Streptomycetaceae</taxon>
        <taxon>Streptomyces</taxon>
    </lineage>
</organism>
<feature type="transmembrane region" description="Helical" evidence="7">
    <location>
        <begin position="239"/>
        <end position="259"/>
    </location>
</feature>
<evidence type="ECO:0000313" key="10">
    <source>
        <dbReference type="Proteomes" id="UP000217446"/>
    </source>
</evidence>